<dbReference type="Proteomes" id="UP001165122">
    <property type="component" value="Unassembled WGS sequence"/>
</dbReference>
<accession>A0A9W7F119</accession>
<dbReference type="AlphaFoldDB" id="A0A9W7F119"/>
<sequence>MGTTSSTPNDARAGAGAGNPTDGMDPNICIHKCAPEIARMKECIDSLPKDGEAEAGDSGQVALSKCIVHVAAWKECCERAKYEVLNASIVELPKKE</sequence>
<evidence type="ECO:0000313" key="2">
    <source>
        <dbReference type="EMBL" id="GMH99153.1"/>
    </source>
</evidence>
<dbReference type="OrthoDB" id="10467860at2759"/>
<reference evidence="3" key="1">
    <citation type="journal article" date="2023" name="Commun. Biol.">
        <title>Genome analysis of Parmales, the sister group of diatoms, reveals the evolutionary specialization of diatoms from phago-mixotrophs to photoautotrophs.</title>
        <authorList>
            <person name="Ban H."/>
            <person name="Sato S."/>
            <person name="Yoshikawa S."/>
            <person name="Yamada K."/>
            <person name="Nakamura Y."/>
            <person name="Ichinomiya M."/>
            <person name="Sato N."/>
            <person name="Blanc-Mathieu R."/>
            <person name="Endo H."/>
            <person name="Kuwata A."/>
            <person name="Ogata H."/>
        </authorList>
    </citation>
    <scope>NUCLEOTIDE SEQUENCE [LARGE SCALE GENOMIC DNA]</scope>
    <source>
        <strain evidence="3">NIES 3700</strain>
    </source>
</reference>
<evidence type="ECO:0000313" key="3">
    <source>
        <dbReference type="Proteomes" id="UP001165122"/>
    </source>
</evidence>
<organism evidence="2 3">
    <name type="scientific">Triparma laevis f. longispina</name>
    <dbReference type="NCBI Taxonomy" id="1714387"/>
    <lineage>
        <taxon>Eukaryota</taxon>
        <taxon>Sar</taxon>
        <taxon>Stramenopiles</taxon>
        <taxon>Ochrophyta</taxon>
        <taxon>Bolidophyceae</taxon>
        <taxon>Parmales</taxon>
        <taxon>Triparmaceae</taxon>
        <taxon>Triparma</taxon>
    </lineage>
</organism>
<dbReference type="EMBL" id="BRXW01000004">
    <property type="protein sequence ID" value="GMH99153.1"/>
    <property type="molecule type" value="Genomic_DNA"/>
</dbReference>
<name>A0A9W7F119_9STRA</name>
<protein>
    <submittedName>
        <fullName evidence="2">Uncharacterized protein</fullName>
    </submittedName>
</protein>
<comment type="caution">
    <text evidence="2">The sequence shown here is derived from an EMBL/GenBank/DDBJ whole genome shotgun (WGS) entry which is preliminary data.</text>
</comment>
<keyword evidence="3" id="KW-1185">Reference proteome</keyword>
<proteinExistence type="predicted"/>
<feature type="region of interest" description="Disordered" evidence="1">
    <location>
        <begin position="1"/>
        <end position="24"/>
    </location>
</feature>
<gene>
    <name evidence="2" type="ORF">TrLO_g6895</name>
</gene>
<evidence type="ECO:0000256" key="1">
    <source>
        <dbReference type="SAM" id="MobiDB-lite"/>
    </source>
</evidence>